<evidence type="ECO:0000256" key="1">
    <source>
        <dbReference type="SAM" id="MobiDB-lite"/>
    </source>
</evidence>
<feature type="non-terminal residue" evidence="2">
    <location>
        <position position="1"/>
    </location>
</feature>
<reference evidence="2" key="1">
    <citation type="submission" date="2022-08" db="EMBL/GenBank/DDBJ databases">
        <title>Genome sequencing of akame (Lates japonicus).</title>
        <authorList>
            <person name="Hashiguchi Y."/>
            <person name="Takahashi H."/>
        </authorList>
    </citation>
    <scope>NUCLEOTIDE SEQUENCE</scope>
    <source>
        <strain evidence="2">Kochi</strain>
    </source>
</reference>
<feature type="region of interest" description="Disordered" evidence="1">
    <location>
        <begin position="92"/>
        <end position="119"/>
    </location>
</feature>
<evidence type="ECO:0000313" key="2">
    <source>
        <dbReference type="EMBL" id="GLD73846.1"/>
    </source>
</evidence>
<comment type="caution">
    <text evidence="2">The sequence shown here is derived from an EMBL/GenBank/DDBJ whole genome shotgun (WGS) entry which is preliminary data.</text>
</comment>
<dbReference type="AlphaFoldDB" id="A0AAD3RMG0"/>
<organism evidence="2 3">
    <name type="scientific">Lates japonicus</name>
    <name type="common">Japanese lates</name>
    <dbReference type="NCBI Taxonomy" id="270547"/>
    <lineage>
        <taxon>Eukaryota</taxon>
        <taxon>Metazoa</taxon>
        <taxon>Chordata</taxon>
        <taxon>Craniata</taxon>
        <taxon>Vertebrata</taxon>
        <taxon>Euteleostomi</taxon>
        <taxon>Actinopterygii</taxon>
        <taxon>Neopterygii</taxon>
        <taxon>Teleostei</taxon>
        <taxon>Neoteleostei</taxon>
        <taxon>Acanthomorphata</taxon>
        <taxon>Carangaria</taxon>
        <taxon>Carangaria incertae sedis</taxon>
        <taxon>Centropomidae</taxon>
        <taxon>Lates</taxon>
    </lineage>
</organism>
<gene>
    <name evidence="2" type="ORF">AKAME5_002517200</name>
</gene>
<evidence type="ECO:0000313" key="3">
    <source>
        <dbReference type="Proteomes" id="UP001279410"/>
    </source>
</evidence>
<dbReference type="Proteomes" id="UP001279410">
    <property type="component" value="Unassembled WGS sequence"/>
</dbReference>
<protein>
    <submittedName>
        <fullName evidence="2">A-kinase anchor protein 13-like isoform X1</fullName>
    </submittedName>
</protein>
<accession>A0AAD3RMG0</accession>
<feature type="compositionally biased region" description="Polar residues" evidence="1">
    <location>
        <begin position="103"/>
        <end position="119"/>
    </location>
</feature>
<proteinExistence type="predicted"/>
<keyword evidence="3" id="KW-1185">Reference proteome</keyword>
<dbReference type="EMBL" id="BRZM01001845">
    <property type="protein sequence ID" value="GLD73846.1"/>
    <property type="molecule type" value="Genomic_DNA"/>
</dbReference>
<name>A0AAD3RMG0_LATJO</name>
<sequence length="119" mass="13123">IQRERDVFYPIQHCPQSSTVTSCADVHPDKEECVSVCVLRRDSDSLNVSAELDDSVFKSSDLPQAGHIGQRCLWSPSHLDNYCCMGAHSPSEAWSVGSPDDAVSQSSRLSWKSGNRGQR</sequence>